<dbReference type="OrthoDB" id="8894600at2759"/>
<keyword evidence="4" id="KW-1185">Reference proteome</keyword>
<evidence type="ECO:0008006" key="5">
    <source>
        <dbReference type="Google" id="ProtNLM"/>
    </source>
</evidence>
<dbReference type="Proteomes" id="UP001148018">
    <property type="component" value="Unassembled WGS sequence"/>
</dbReference>
<feature type="compositionally biased region" description="Acidic residues" evidence="1">
    <location>
        <begin position="136"/>
        <end position="148"/>
    </location>
</feature>
<feature type="compositionally biased region" description="Acidic residues" evidence="1">
    <location>
        <begin position="399"/>
        <end position="409"/>
    </location>
</feature>
<feature type="compositionally biased region" description="Basic and acidic residues" evidence="1">
    <location>
        <begin position="254"/>
        <end position="265"/>
    </location>
</feature>
<evidence type="ECO:0000256" key="2">
    <source>
        <dbReference type="SAM" id="SignalP"/>
    </source>
</evidence>
<dbReference type="EMBL" id="JANIIK010000114">
    <property type="protein sequence ID" value="KAJ3590546.1"/>
    <property type="molecule type" value="Genomic_DNA"/>
</dbReference>
<feature type="region of interest" description="Disordered" evidence="1">
    <location>
        <begin position="78"/>
        <end position="97"/>
    </location>
</feature>
<name>A0A9Q0IBB3_9TELE</name>
<feature type="compositionally biased region" description="Basic and acidic residues" evidence="1">
    <location>
        <begin position="389"/>
        <end position="398"/>
    </location>
</feature>
<dbReference type="InterPro" id="IPR038858">
    <property type="entry name" value="ScgII"/>
</dbReference>
<feature type="compositionally biased region" description="Acidic residues" evidence="1">
    <location>
        <begin position="306"/>
        <end position="318"/>
    </location>
</feature>
<organism evidence="3 4">
    <name type="scientific">Muraenolepis orangiensis</name>
    <name type="common">Patagonian moray cod</name>
    <dbReference type="NCBI Taxonomy" id="630683"/>
    <lineage>
        <taxon>Eukaryota</taxon>
        <taxon>Metazoa</taxon>
        <taxon>Chordata</taxon>
        <taxon>Craniata</taxon>
        <taxon>Vertebrata</taxon>
        <taxon>Euteleostomi</taxon>
        <taxon>Actinopterygii</taxon>
        <taxon>Neopterygii</taxon>
        <taxon>Teleostei</taxon>
        <taxon>Neoteleostei</taxon>
        <taxon>Acanthomorphata</taxon>
        <taxon>Zeiogadaria</taxon>
        <taxon>Gadariae</taxon>
        <taxon>Gadiformes</taxon>
        <taxon>Muraenolepidoidei</taxon>
        <taxon>Muraenolepididae</taxon>
        <taxon>Muraenolepis</taxon>
    </lineage>
</organism>
<evidence type="ECO:0000256" key="1">
    <source>
        <dbReference type="SAM" id="MobiDB-lite"/>
    </source>
</evidence>
<feature type="signal peptide" evidence="2">
    <location>
        <begin position="1"/>
        <end position="35"/>
    </location>
</feature>
<feature type="compositionally biased region" description="Polar residues" evidence="1">
    <location>
        <begin position="534"/>
        <end position="545"/>
    </location>
</feature>
<reference evidence="3" key="1">
    <citation type="submission" date="2022-07" db="EMBL/GenBank/DDBJ databases">
        <title>Chromosome-level genome of Muraenolepis orangiensis.</title>
        <authorList>
            <person name="Kim J."/>
        </authorList>
    </citation>
    <scope>NUCLEOTIDE SEQUENCE</scope>
    <source>
        <strain evidence="3">KU_S4_2022</strain>
        <tissue evidence="3">Muscle</tissue>
    </source>
</reference>
<feature type="region of interest" description="Disordered" evidence="1">
    <location>
        <begin position="389"/>
        <end position="425"/>
    </location>
</feature>
<dbReference type="AlphaFoldDB" id="A0A9Q0IBB3"/>
<evidence type="ECO:0000313" key="4">
    <source>
        <dbReference type="Proteomes" id="UP001148018"/>
    </source>
</evidence>
<sequence>MSSHPETHTSGNSLLLCLASLLLPLILSSLGGAEGASFRDHRLRGSESEPLREPSYRSPDEDMLKALQHIDNLRRRTGGAVPLRLQKPPLAPERDAGLPDNAQALRAMLTLAAPERSRAGAEDEARRGGQRQGGAEGEEEWEGEDDHEQSDKTQEWFQAVLRALEQTEPAKGAPRSAGERGGGLRLGERAVASPEATRLEGGEEAGKDEEQRDEEEEEEEGGERGVPFVRRTGEGVGEKYTPQKLATLQSIFDEVERMADGGGGKEEEEEGEEEEGGHEKEGLSARSLAYNNVARGLADWAPLQQGEEEEEGGDDEEAEQRGNKRQADQVLDYSDDGEEEDDAAEEGKDEEQDGESLSAKRSANGHPADDTDDMANLVDYYLLKVLEKTEEEDKRELEKEEEEEEEEEEKERAERKVSQFQYWDNRAPQQDMQQLIRLSQKYQVPPEDLLAMLKAGDRSGPRSRTKPYKSSGFATLQTTVPQKQQGLLGSKLYNRYRTPHRQSSYKPKDARTQEILNILGLGSVGGQDPAALTRPQQYKVSQSRFQPRRKEKYAPSQIRVAPNKLKDDYDSVGEDELAAYLAAKILAQYPAPAYNRKTGQKRSAYEDEDQGTLGSFEQAMQDYFDHMDSDRVTQQQKRQSETEDSQTHMDDDALMKIMSFLKPEGETSDDN</sequence>
<accession>A0A9Q0IBB3</accession>
<feature type="region of interest" description="Disordered" evidence="1">
    <location>
        <begin position="114"/>
        <end position="375"/>
    </location>
</feature>
<dbReference type="PANTHER" id="PTHR15119">
    <property type="entry name" value="SECRETOGRANIN II"/>
    <property type="match status" value="1"/>
</dbReference>
<feature type="compositionally biased region" description="Acidic residues" evidence="1">
    <location>
        <begin position="266"/>
        <end position="276"/>
    </location>
</feature>
<feature type="region of interest" description="Disordered" evidence="1">
    <location>
        <begin position="596"/>
        <end position="671"/>
    </location>
</feature>
<evidence type="ECO:0000313" key="3">
    <source>
        <dbReference type="EMBL" id="KAJ3590546.1"/>
    </source>
</evidence>
<feature type="compositionally biased region" description="Basic and acidic residues" evidence="1">
    <location>
        <begin position="115"/>
        <end position="127"/>
    </location>
</feature>
<feature type="compositionally biased region" description="Basic and acidic residues" evidence="1">
    <location>
        <begin position="197"/>
        <end position="210"/>
    </location>
</feature>
<feature type="compositionally biased region" description="Acidic residues" evidence="1">
    <location>
        <begin position="211"/>
        <end position="221"/>
    </location>
</feature>
<proteinExistence type="predicted"/>
<keyword evidence="2" id="KW-0732">Signal</keyword>
<feature type="chain" id="PRO_5040121206" description="Secretogranin II" evidence="2">
    <location>
        <begin position="36"/>
        <end position="671"/>
    </location>
</feature>
<feature type="region of interest" description="Disordered" evidence="1">
    <location>
        <begin position="453"/>
        <end position="476"/>
    </location>
</feature>
<dbReference type="PANTHER" id="PTHR15119:SF1">
    <property type="entry name" value="SECRETOGRANIN-2-RELATED"/>
    <property type="match status" value="1"/>
</dbReference>
<feature type="compositionally biased region" description="Acidic residues" evidence="1">
    <location>
        <begin position="333"/>
        <end position="354"/>
    </location>
</feature>
<feature type="compositionally biased region" description="Basic and acidic residues" evidence="1">
    <location>
        <begin position="37"/>
        <end position="60"/>
    </location>
</feature>
<comment type="caution">
    <text evidence="3">The sequence shown here is derived from an EMBL/GenBank/DDBJ whole genome shotgun (WGS) entry which is preliminary data.</text>
</comment>
<gene>
    <name evidence="3" type="ORF">NHX12_008496</name>
</gene>
<feature type="region of interest" description="Disordered" evidence="1">
    <location>
        <begin position="534"/>
        <end position="554"/>
    </location>
</feature>
<feature type="region of interest" description="Disordered" evidence="1">
    <location>
        <begin position="36"/>
        <end position="60"/>
    </location>
</feature>
<feature type="compositionally biased region" description="Basic and acidic residues" evidence="1">
    <location>
        <begin position="638"/>
        <end position="654"/>
    </location>
</feature>
<protein>
    <recommendedName>
        <fullName evidence="5">Secretogranin II</fullName>
    </recommendedName>
</protein>